<dbReference type="PRINTS" id="PR00032">
    <property type="entry name" value="HTHARAC"/>
</dbReference>
<dbReference type="GO" id="GO:0016811">
    <property type="term" value="F:hydrolase activity, acting on carbon-nitrogen (but not peptide) bonds, in linear amides"/>
    <property type="evidence" value="ECO:0007669"/>
    <property type="project" value="InterPro"/>
</dbReference>
<dbReference type="InterPro" id="IPR009057">
    <property type="entry name" value="Homeodomain-like_sf"/>
</dbReference>
<keyword evidence="7" id="KW-1185">Reference proteome</keyword>
<reference evidence="6 7" key="1">
    <citation type="journal article" date="2012" name="J. Bacteriol.">
        <title>Genome sequence of benzo(a)pyrene-degrading bacterium Novosphingobium pentaromativorans US6-1.</title>
        <authorList>
            <person name="Luo Y.R."/>
            <person name="Kang S.G."/>
            <person name="Kim S.J."/>
            <person name="Kim M.R."/>
            <person name="Li N."/>
            <person name="Lee J.H."/>
            <person name="Kwon K.K."/>
        </authorList>
    </citation>
    <scope>NUCLEOTIDE SEQUENCE [LARGE SCALE GENOMIC DNA]</scope>
    <source>
        <strain evidence="6 7">US6-1</strain>
    </source>
</reference>
<feature type="domain" description="HTH araC/xylS-type" evidence="5">
    <location>
        <begin position="211"/>
        <end position="312"/>
    </location>
</feature>
<feature type="compositionally biased region" description="Basic and acidic residues" evidence="4">
    <location>
        <begin position="321"/>
        <end position="362"/>
    </location>
</feature>
<dbReference type="InterPro" id="IPR018060">
    <property type="entry name" value="HTH_AraC"/>
</dbReference>
<dbReference type="KEGG" id="npn:JI59_06535"/>
<dbReference type="Gene3D" id="3.10.28.20">
    <property type="entry name" value="Acetamidase/Formamidase-like domains"/>
    <property type="match status" value="1"/>
</dbReference>
<organism evidence="6 7">
    <name type="scientific">Novosphingobium pentaromativorans US6-1</name>
    <dbReference type="NCBI Taxonomy" id="1088721"/>
    <lineage>
        <taxon>Bacteria</taxon>
        <taxon>Pseudomonadati</taxon>
        <taxon>Pseudomonadota</taxon>
        <taxon>Alphaproteobacteria</taxon>
        <taxon>Sphingomonadales</taxon>
        <taxon>Sphingomonadaceae</taxon>
        <taxon>Novosphingobium</taxon>
    </lineage>
</organism>
<dbReference type="Pfam" id="PF12833">
    <property type="entry name" value="HTH_18"/>
    <property type="match status" value="1"/>
</dbReference>
<comment type="caution">
    <text evidence="6">The sequence shown here is derived from an EMBL/GenBank/DDBJ whole genome shotgun (WGS) entry which is preliminary data.</text>
</comment>
<dbReference type="Proteomes" id="UP000004030">
    <property type="component" value="Unassembled WGS sequence"/>
</dbReference>
<feature type="region of interest" description="Disordered" evidence="4">
    <location>
        <begin position="307"/>
        <end position="372"/>
    </location>
</feature>
<dbReference type="Pfam" id="PF14525">
    <property type="entry name" value="AraC_binding_2"/>
    <property type="match status" value="1"/>
</dbReference>
<dbReference type="SUPFAM" id="SSF46689">
    <property type="entry name" value="Homeodomain-like"/>
    <property type="match status" value="1"/>
</dbReference>
<dbReference type="GO" id="GO:0043565">
    <property type="term" value="F:sequence-specific DNA binding"/>
    <property type="evidence" value="ECO:0007669"/>
    <property type="project" value="InterPro"/>
</dbReference>
<keyword evidence="2" id="KW-0238">DNA-binding</keyword>
<protein>
    <submittedName>
        <fullName evidence="6">Transcriptional regulator, AraC family with acetamidase/formamidase activity</fullName>
    </submittedName>
</protein>
<keyword evidence="3" id="KW-0804">Transcription</keyword>
<name>G6EEE5_9SPHN</name>
<evidence type="ECO:0000256" key="3">
    <source>
        <dbReference type="ARBA" id="ARBA00023163"/>
    </source>
</evidence>
<proteinExistence type="predicted"/>
<dbReference type="SUPFAM" id="SSF141130">
    <property type="entry name" value="Acetamidase/Formamidase-like"/>
    <property type="match status" value="1"/>
</dbReference>
<dbReference type="PATRIC" id="fig|1088721.3.peg.2683"/>
<dbReference type="Gene3D" id="1.10.10.60">
    <property type="entry name" value="Homeodomain-like"/>
    <property type="match status" value="1"/>
</dbReference>
<keyword evidence="1" id="KW-0805">Transcription regulation</keyword>
<dbReference type="PROSITE" id="PS01124">
    <property type="entry name" value="HTH_ARAC_FAMILY_2"/>
    <property type="match status" value="1"/>
</dbReference>
<dbReference type="Gene3D" id="2.60.120.580">
    <property type="entry name" value="Acetamidase/Formamidase-like domains"/>
    <property type="match status" value="2"/>
</dbReference>
<dbReference type="EMBL" id="AGFM01000039">
    <property type="protein sequence ID" value="EHJ60368.1"/>
    <property type="molecule type" value="Genomic_DNA"/>
</dbReference>
<dbReference type="GO" id="GO:0003700">
    <property type="term" value="F:DNA-binding transcription factor activity"/>
    <property type="evidence" value="ECO:0007669"/>
    <property type="project" value="InterPro"/>
</dbReference>
<dbReference type="OrthoDB" id="7191628at2"/>
<evidence type="ECO:0000313" key="6">
    <source>
        <dbReference type="EMBL" id="EHJ60368.1"/>
    </source>
</evidence>
<dbReference type="PANTHER" id="PTHR31891">
    <property type="entry name" value="FORMAMIDASE C869.04-RELATED"/>
    <property type="match status" value="1"/>
</dbReference>
<dbReference type="eggNOG" id="COG2207">
    <property type="taxonomic scope" value="Bacteria"/>
</dbReference>
<accession>G6EEE5</accession>
<dbReference type="InterPro" id="IPR020449">
    <property type="entry name" value="Tscrpt_reg_AraC-type_HTH"/>
</dbReference>
<dbReference type="InterPro" id="IPR004304">
    <property type="entry name" value="FmdA_AmdA"/>
</dbReference>
<dbReference type="InterPro" id="IPR035418">
    <property type="entry name" value="AraC-bd_2"/>
</dbReference>
<evidence type="ECO:0000256" key="4">
    <source>
        <dbReference type="SAM" id="MobiDB-lite"/>
    </source>
</evidence>
<gene>
    <name evidence="6" type="ORF">NSU_2716</name>
</gene>
<sequence length="800" mass="88374">MVLALRITTNVYPKEQRRDAWRFALKRLSLTLDEVDEATLYGELIHFRSSTNIDFTRVTGTPQSWSIDFREQPQTYWLAIILDGSATMRDAQQEIRLGDGEMICGRGDSPVHLSFAGDNRSLIVQVPHSELSMRLKTPIGGAPRKIATDTGTARVFAGMLRSLADTISDITTDQARPIELAFPEFLVTSLLDNAPAKALGGAAGMRAALLERIFQTIEIRLSDPDLNYQQVAAEHGISPRYLQKLFESINDSFGHYVKVRRLERCRLDLRSPLHVQKSISDILFEWGFNDSASFSRAFREQYGISPREYRKAQPQEQEAVELLRRGRPARGERSAAKQDSSGEEKLVDAAEEPDPRREPDKDADGEEEGASAPALDAAQFLPDGQPVRHHHLPASPETVHWGYLSKDLKPALHVRSGDFITIETLTHHANDDPERMVHGDPGAESVYHWDEHGKAVDRRGAGPMDASAFGRGPGEGFGVHICTGPIAIEGAMPGDLVEVRILDLKPRPSGNPRFAGKCFGSNAATYWGFHYQDLLTEPKKREVITIYEVEATGARTPTAHAVYQYRWTEQVDPSGIAHSRYDYPGVPVDPTTIERNYDVLRNVEIPIRPHFGVIAVAPAYGGLVDSVPPASFGGNLDNWRTGPGARVFLPVQVAGALLSLGDPHASQGDSELCGTAIECSMTGLIQVVHHKASGLIEQLKDVDYPLIETETEWVVMGFSHPDYLKELGEDAQSEVYKQSSIDSAMRDAFRKARRFLMTAKQLSEDEAISLLSVGVDFGVSQVVNGNFGVHAVIRKALFTS</sequence>
<evidence type="ECO:0000259" key="5">
    <source>
        <dbReference type="PROSITE" id="PS01124"/>
    </source>
</evidence>
<dbReference type="AlphaFoldDB" id="G6EEE5"/>
<dbReference type="eggNOG" id="COG2421">
    <property type="taxonomic scope" value="Bacteria"/>
</dbReference>
<evidence type="ECO:0000256" key="1">
    <source>
        <dbReference type="ARBA" id="ARBA00023015"/>
    </source>
</evidence>
<dbReference type="SMART" id="SM00342">
    <property type="entry name" value="HTH_ARAC"/>
    <property type="match status" value="1"/>
</dbReference>
<evidence type="ECO:0000256" key="2">
    <source>
        <dbReference type="ARBA" id="ARBA00023125"/>
    </source>
</evidence>
<dbReference type="Pfam" id="PF03069">
    <property type="entry name" value="FmdA_AmdA"/>
    <property type="match status" value="2"/>
</dbReference>
<dbReference type="PANTHER" id="PTHR31891:SF1">
    <property type="entry name" value="FORMAMIDASE C869.04-RELATED"/>
    <property type="match status" value="1"/>
</dbReference>
<dbReference type="STRING" id="1088721.JI59_06535"/>
<evidence type="ECO:0000313" key="7">
    <source>
        <dbReference type="Proteomes" id="UP000004030"/>
    </source>
</evidence>